<dbReference type="RefSeq" id="WP_093143748.1">
    <property type="nucleotide sequence ID" value="NZ_BMWO01000010.1"/>
</dbReference>
<dbReference type="OrthoDB" id="5585143at2"/>
<gene>
    <name evidence="3" type="ORF">SAMN05421855_102785</name>
</gene>
<dbReference type="Gene3D" id="2.160.20.120">
    <property type="match status" value="1"/>
</dbReference>
<dbReference type="EMBL" id="FNBA01000002">
    <property type="protein sequence ID" value="SDE79515.1"/>
    <property type="molecule type" value="Genomic_DNA"/>
</dbReference>
<dbReference type="Proteomes" id="UP000199321">
    <property type="component" value="Unassembled WGS sequence"/>
</dbReference>
<feature type="region of interest" description="Disordered" evidence="1">
    <location>
        <begin position="222"/>
        <end position="243"/>
    </location>
</feature>
<reference evidence="3 4" key="1">
    <citation type="submission" date="2016-10" db="EMBL/GenBank/DDBJ databases">
        <authorList>
            <person name="de Groot N.N."/>
        </authorList>
    </citation>
    <scope>NUCLEOTIDE SEQUENCE [LARGE SCALE GENOMIC DNA]</scope>
    <source>
        <strain evidence="3 4">DSM 16195</strain>
    </source>
</reference>
<protein>
    <submittedName>
        <fullName evidence="3">Putative auto-transporter adhesin, head GIN domain</fullName>
    </submittedName>
</protein>
<dbReference type="AlphaFoldDB" id="A0A1G7FUV9"/>
<organism evidence="3 4">
    <name type="scientific">Ulvibacter litoralis</name>
    <dbReference type="NCBI Taxonomy" id="227084"/>
    <lineage>
        <taxon>Bacteria</taxon>
        <taxon>Pseudomonadati</taxon>
        <taxon>Bacteroidota</taxon>
        <taxon>Flavobacteriia</taxon>
        <taxon>Flavobacteriales</taxon>
        <taxon>Flavobacteriaceae</taxon>
        <taxon>Ulvibacter</taxon>
    </lineage>
</organism>
<keyword evidence="4" id="KW-1185">Reference proteome</keyword>
<evidence type="ECO:0000259" key="2">
    <source>
        <dbReference type="Pfam" id="PF10988"/>
    </source>
</evidence>
<sequence>MKTLVKITLAVGITLFSISESYAQFGNKKIKGNGNVTTKTVNTQDYDEIRVIGSLDVHLERGNEGSITVTTDSNIQEYIVVEVENNSLKIRVQKNINVSTNKGIHVTVPFETISSVSLTGSGDVNTKDTIKTDSFNASVTGSGDVTLDVTSTNIDAKVIGSGDLTISGKTKSLEVKVTGSGDFKGKGLKAENTQAYVSGSGDIVVLASKSIKARVNGSGDIEYSGNPDTADTKVLGSGSISPR</sequence>
<dbReference type="Pfam" id="PF10988">
    <property type="entry name" value="DUF2807"/>
    <property type="match status" value="1"/>
</dbReference>
<dbReference type="PANTHER" id="PTHR39200:SF1">
    <property type="entry name" value="AUTO-TRANSPORTER ADHESIN HEAD GIN DOMAIN-CONTAINING PROTEIN-RELATED"/>
    <property type="match status" value="1"/>
</dbReference>
<dbReference type="PANTHER" id="PTHR39200">
    <property type="entry name" value="HYPOTHETICAL EXPORTED PROTEIN"/>
    <property type="match status" value="1"/>
</dbReference>
<name>A0A1G7FUV9_9FLAO</name>
<evidence type="ECO:0000313" key="3">
    <source>
        <dbReference type="EMBL" id="SDE79515.1"/>
    </source>
</evidence>
<dbReference type="STRING" id="227084.SAMN05421855_102785"/>
<proteinExistence type="predicted"/>
<accession>A0A1G7FUV9</accession>
<dbReference type="InterPro" id="IPR021255">
    <property type="entry name" value="DUF2807"/>
</dbReference>
<evidence type="ECO:0000313" key="4">
    <source>
        <dbReference type="Proteomes" id="UP000199321"/>
    </source>
</evidence>
<feature type="domain" description="Putative auto-transporter adhesin head GIN" evidence="2">
    <location>
        <begin position="45"/>
        <end position="227"/>
    </location>
</feature>
<evidence type="ECO:0000256" key="1">
    <source>
        <dbReference type="SAM" id="MobiDB-lite"/>
    </source>
</evidence>